<keyword evidence="3" id="KW-1185">Reference proteome</keyword>
<name>A0ABT1A870_9PSEU</name>
<dbReference type="InterPro" id="IPR000835">
    <property type="entry name" value="HTH_MarR-typ"/>
</dbReference>
<dbReference type="SMART" id="SM00347">
    <property type="entry name" value="HTH_MARR"/>
    <property type="match status" value="1"/>
</dbReference>
<feature type="domain" description="HTH marR-type" evidence="1">
    <location>
        <begin position="14"/>
        <end position="148"/>
    </location>
</feature>
<protein>
    <submittedName>
        <fullName evidence="2">Winged helix DNA-binding protein</fullName>
    </submittedName>
</protein>
<dbReference type="EMBL" id="JAGSOV010000062">
    <property type="protein sequence ID" value="MCO1659103.1"/>
    <property type="molecule type" value="Genomic_DNA"/>
</dbReference>
<dbReference type="Gene3D" id="1.10.10.10">
    <property type="entry name" value="Winged helix-like DNA-binding domain superfamily/Winged helix DNA-binding domain"/>
    <property type="match status" value="1"/>
</dbReference>
<gene>
    <name evidence="2" type="ORF">KDL28_28940</name>
</gene>
<evidence type="ECO:0000313" key="2">
    <source>
        <dbReference type="EMBL" id="MCO1659103.1"/>
    </source>
</evidence>
<dbReference type="InterPro" id="IPR036390">
    <property type="entry name" value="WH_DNA-bd_sf"/>
</dbReference>
<dbReference type="PANTHER" id="PTHR33164">
    <property type="entry name" value="TRANSCRIPTIONAL REGULATOR, MARR FAMILY"/>
    <property type="match status" value="1"/>
</dbReference>
<evidence type="ECO:0000259" key="1">
    <source>
        <dbReference type="PROSITE" id="PS50995"/>
    </source>
</evidence>
<dbReference type="RefSeq" id="WP_252443747.1">
    <property type="nucleotide sequence ID" value="NZ_JAGSOV010000062.1"/>
</dbReference>
<keyword evidence="2" id="KW-0238">DNA-binding</keyword>
<dbReference type="PANTHER" id="PTHR33164:SF43">
    <property type="entry name" value="HTH-TYPE TRANSCRIPTIONAL REPRESSOR YETL"/>
    <property type="match status" value="1"/>
</dbReference>
<proteinExistence type="predicted"/>
<dbReference type="Proteomes" id="UP001165283">
    <property type="component" value="Unassembled WGS sequence"/>
</dbReference>
<dbReference type="Pfam" id="PF12802">
    <property type="entry name" value="MarR_2"/>
    <property type="match status" value="1"/>
</dbReference>
<reference evidence="2" key="1">
    <citation type="submission" date="2021-04" db="EMBL/GenBank/DDBJ databases">
        <title>Pseudonocardia sp. nov., isolated from sandy soil of mangrove forest.</title>
        <authorList>
            <person name="Zan Z."/>
            <person name="Huang R."/>
            <person name="Liu W."/>
        </authorList>
    </citation>
    <scope>NUCLEOTIDE SEQUENCE</scope>
    <source>
        <strain evidence="2">S2-4</strain>
    </source>
</reference>
<accession>A0ABT1A870</accession>
<organism evidence="2 3">
    <name type="scientific">Pseudonocardia humida</name>
    <dbReference type="NCBI Taxonomy" id="2800819"/>
    <lineage>
        <taxon>Bacteria</taxon>
        <taxon>Bacillati</taxon>
        <taxon>Actinomycetota</taxon>
        <taxon>Actinomycetes</taxon>
        <taxon>Pseudonocardiales</taxon>
        <taxon>Pseudonocardiaceae</taxon>
        <taxon>Pseudonocardia</taxon>
    </lineage>
</organism>
<dbReference type="SUPFAM" id="SSF46785">
    <property type="entry name" value="Winged helix' DNA-binding domain"/>
    <property type="match status" value="1"/>
</dbReference>
<dbReference type="PROSITE" id="PS50995">
    <property type="entry name" value="HTH_MARR_2"/>
    <property type="match status" value="1"/>
</dbReference>
<sequence length="161" mass="17846">MASSSPVRPLPQDRPAVGQLLVRLLHRFRREVFEVAQERGFGDIREAHLQVFGNVGVDGIRLTALAARANLSLAAAAELVDDLQRRGYLERVPDPTDGRARLIRPTPRGREALAVAGHRVAEIETRWGDIVGATEFDEACRTLDRLLAVLDAEADRPDRPR</sequence>
<dbReference type="InterPro" id="IPR039422">
    <property type="entry name" value="MarR/SlyA-like"/>
</dbReference>
<dbReference type="InterPro" id="IPR036388">
    <property type="entry name" value="WH-like_DNA-bd_sf"/>
</dbReference>
<evidence type="ECO:0000313" key="3">
    <source>
        <dbReference type="Proteomes" id="UP001165283"/>
    </source>
</evidence>
<comment type="caution">
    <text evidence="2">The sequence shown here is derived from an EMBL/GenBank/DDBJ whole genome shotgun (WGS) entry which is preliminary data.</text>
</comment>
<dbReference type="GO" id="GO:0003677">
    <property type="term" value="F:DNA binding"/>
    <property type="evidence" value="ECO:0007669"/>
    <property type="project" value="UniProtKB-KW"/>
</dbReference>